<dbReference type="InterPro" id="IPR036061">
    <property type="entry name" value="CheW-like_dom_sf"/>
</dbReference>
<dbReference type="SUPFAM" id="SSF50341">
    <property type="entry name" value="CheW-like"/>
    <property type="match status" value="1"/>
</dbReference>
<dbReference type="RefSeq" id="WP_246903704.1">
    <property type="nucleotide sequence ID" value="NZ_JALJRB010000004.1"/>
</dbReference>
<dbReference type="PROSITE" id="PS50851">
    <property type="entry name" value="CHEW"/>
    <property type="match status" value="1"/>
</dbReference>
<dbReference type="AlphaFoldDB" id="A0AA41R2B5"/>
<evidence type="ECO:0000313" key="2">
    <source>
        <dbReference type="EMBL" id="MCJ8499990.1"/>
    </source>
</evidence>
<accession>A0AA41R2B5</accession>
<evidence type="ECO:0000259" key="1">
    <source>
        <dbReference type="PROSITE" id="PS50851"/>
    </source>
</evidence>
<reference evidence="2" key="1">
    <citation type="submission" date="2022-04" db="EMBL/GenBank/DDBJ databases">
        <title>Desulfatitalea alkaliphila sp. nov., a novel anaerobic sulfate-reducing bacterium isolated from terrestrial mud volcano, Taman Peninsula, Russia.</title>
        <authorList>
            <person name="Khomyakova M.A."/>
            <person name="Merkel A.Y."/>
            <person name="Slobodkin A.I."/>
        </authorList>
    </citation>
    <scope>NUCLEOTIDE SEQUENCE</scope>
    <source>
        <strain evidence="2">M08but</strain>
    </source>
</reference>
<dbReference type="Gene3D" id="2.30.30.40">
    <property type="entry name" value="SH3 Domains"/>
    <property type="match status" value="1"/>
</dbReference>
<dbReference type="Gene3D" id="2.40.50.180">
    <property type="entry name" value="CheA-289, Domain 4"/>
    <property type="match status" value="1"/>
</dbReference>
<dbReference type="Pfam" id="PF01584">
    <property type="entry name" value="CheW"/>
    <property type="match status" value="1"/>
</dbReference>
<dbReference type="SMART" id="SM00260">
    <property type="entry name" value="CheW"/>
    <property type="match status" value="1"/>
</dbReference>
<dbReference type="GO" id="GO:0006935">
    <property type="term" value="P:chemotaxis"/>
    <property type="evidence" value="ECO:0007669"/>
    <property type="project" value="InterPro"/>
</dbReference>
<sequence>MNELNEIPVISDEDLLDMDDGAFAVQEEQDMVQMVGFFLAEALFGTDILAVQEILKEVAITTVPDTPDFIGGVINLRGRIVPVFDLRRRLDLAASAGEGAEAWTLILNIGGRVTGFLVDRVTRVLKVPAAAIEPPADTIPGEVKREYVAGLAPVADQTMVILDFNRVLAVDEIKRLAEQKRQQG</sequence>
<dbReference type="GO" id="GO:0007165">
    <property type="term" value="P:signal transduction"/>
    <property type="evidence" value="ECO:0007669"/>
    <property type="project" value="InterPro"/>
</dbReference>
<dbReference type="PANTHER" id="PTHR22617:SF23">
    <property type="entry name" value="CHEMOTAXIS PROTEIN CHEW"/>
    <property type="match status" value="1"/>
</dbReference>
<gene>
    <name evidence="2" type="ORF">MRX98_05345</name>
</gene>
<dbReference type="Proteomes" id="UP001165427">
    <property type="component" value="Unassembled WGS sequence"/>
</dbReference>
<protein>
    <submittedName>
        <fullName evidence="2">Chemotaxis protein CheW</fullName>
    </submittedName>
</protein>
<keyword evidence="3" id="KW-1185">Reference proteome</keyword>
<dbReference type="EMBL" id="JALJRB010000004">
    <property type="protein sequence ID" value="MCJ8499990.1"/>
    <property type="molecule type" value="Genomic_DNA"/>
</dbReference>
<evidence type="ECO:0000313" key="3">
    <source>
        <dbReference type="Proteomes" id="UP001165427"/>
    </source>
</evidence>
<feature type="domain" description="CheW-like" evidence="1">
    <location>
        <begin position="31"/>
        <end position="173"/>
    </location>
</feature>
<organism evidence="2 3">
    <name type="scientific">Desulfatitalea alkaliphila</name>
    <dbReference type="NCBI Taxonomy" id="2929485"/>
    <lineage>
        <taxon>Bacteria</taxon>
        <taxon>Pseudomonadati</taxon>
        <taxon>Thermodesulfobacteriota</taxon>
        <taxon>Desulfobacteria</taxon>
        <taxon>Desulfobacterales</taxon>
        <taxon>Desulfosarcinaceae</taxon>
        <taxon>Desulfatitalea</taxon>
    </lineage>
</organism>
<name>A0AA41R2B5_9BACT</name>
<comment type="caution">
    <text evidence="2">The sequence shown here is derived from an EMBL/GenBank/DDBJ whole genome shotgun (WGS) entry which is preliminary data.</text>
</comment>
<proteinExistence type="predicted"/>
<dbReference type="InterPro" id="IPR002545">
    <property type="entry name" value="CheW-lke_dom"/>
</dbReference>
<dbReference type="InterPro" id="IPR039315">
    <property type="entry name" value="CheW"/>
</dbReference>
<dbReference type="GO" id="GO:0005829">
    <property type="term" value="C:cytosol"/>
    <property type="evidence" value="ECO:0007669"/>
    <property type="project" value="TreeGrafter"/>
</dbReference>
<dbReference type="PANTHER" id="PTHR22617">
    <property type="entry name" value="CHEMOTAXIS SENSOR HISTIDINE KINASE-RELATED"/>
    <property type="match status" value="1"/>
</dbReference>